<evidence type="ECO:0000313" key="2">
    <source>
        <dbReference type="Ensembl" id="ENSPMRP00000029088.1"/>
    </source>
</evidence>
<dbReference type="InterPro" id="IPR010530">
    <property type="entry name" value="B12D"/>
</dbReference>
<feature type="transmembrane region" description="Helical" evidence="1">
    <location>
        <begin position="20"/>
        <end position="41"/>
    </location>
</feature>
<keyword evidence="3" id="KW-1185">Reference proteome</keyword>
<dbReference type="Ensembl" id="ENSPMRT00000030857.1">
    <property type="protein sequence ID" value="ENSPMRP00000029088.1"/>
    <property type="gene ID" value="ENSPMRG00000018803.1"/>
</dbReference>
<sequence length="84" mass="9338">SLLFIMTMTDQHGLPPESGLITLFVFIGIGGTGLCTMRLALCNPDVSNPEPWNKLNCAALFQFYVVNADYDKLKKGAPRYRKSK</sequence>
<keyword evidence="1" id="KW-0812">Transmembrane</keyword>
<keyword evidence="1" id="KW-1133">Transmembrane helix</keyword>
<evidence type="ECO:0000313" key="3">
    <source>
        <dbReference type="Proteomes" id="UP000472272"/>
    </source>
</evidence>
<protein>
    <submittedName>
        <fullName evidence="2">Uncharacterized protein</fullName>
    </submittedName>
</protein>
<reference evidence="2 3" key="1">
    <citation type="journal article" date="2019" name="Proc. Natl. Acad. Sci. U.S.A.">
        <title>Regulatory changes in pterin and carotenoid genes underlie balanced color polymorphisms in the wall lizard.</title>
        <authorList>
            <person name="Andrade P."/>
            <person name="Pinho C."/>
            <person name="Perez I de Lanuza G."/>
            <person name="Afonso S."/>
            <person name="Brejcha J."/>
            <person name="Rubin C.J."/>
            <person name="Wallerman O."/>
            <person name="Pereira P."/>
            <person name="Sabatino S.J."/>
            <person name="Bellati A."/>
            <person name="Pellitteri-Rosa D."/>
            <person name="Bosakova Z."/>
            <person name="Bunikis I."/>
            <person name="Carretero M.A."/>
            <person name="Feiner N."/>
            <person name="Marsik P."/>
            <person name="Pauperio F."/>
            <person name="Salvi D."/>
            <person name="Soler L."/>
            <person name="While G.M."/>
            <person name="Uller T."/>
            <person name="Font E."/>
            <person name="Andersson L."/>
            <person name="Carneiro M."/>
        </authorList>
    </citation>
    <scope>NUCLEOTIDE SEQUENCE</scope>
</reference>
<name>A0A670JV33_PODMU</name>
<proteinExistence type="predicted"/>
<evidence type="ECO:0000256" key="1">
    <source>
        <dbReference type="SAM" id="Phobius"/>
    </source>
</evidence>
<dbReference type="Proteomes" id="UP000472272">
    <property type="component" value="Chromosome 16"/>
</dbReference>
<dbReference type="AlphaFoldDB" id="A0A670JV33"/>
<reference evidence="2" key="2">
    <citation type="submission" date="2025-08" db="UniProtKB">
        <authorList>
            <consortium name="Ensembl"/>
        </authorList>
    </citation>
    <scope>IDENTIFICATION</scope>
</reference>
<dbReference type="Pfam" id="PF06522">
    <property type="entry name" value="B12D"/>
    <property type="match status" value="1"/>
</dbReference>
<keyword evidence="1" id="KW-0472">Membrane</keyword>
<reference evidence="2" key="3">
    <citation type="submission" date="2025-09" db="UniProtKB">
        <authorList>
            <consortium name="Ensembl"/>
        </authorList>
    </citation>
    <scope>IDENTIFICATION</scope>
</reference>
<organism evidence="2 3">
    <name type="scientific">Podarcis muralis</name>
    <name type="common">Wall lizard</name>
    <name type="synonym">Lacerta muralis</name>
    <dbReference type="NCBI Taxonomy" id="64176"/>
    <lineage>
        <taxon>Eukaryota</taxon>
        <taxon>Metazoa</taxon>
        <taxon>Chordata</taxon>
        <taxon>Craniata</taxon>
        <taxon>Vertebrata</taxon>
        <taxon>Euteleostomi</taxon>
        <taxon>Lepidosauria</taxon>
        <taxon>Squamata</taxon>
        <taxon>Bifurcata</taxon>
        <taxon>Unidentata</taxon>
        <taxon>Episquamata</taxon>
        <taxon>Laterata</taxon>
        <taxon>Lacertibaenia</taxon>
        <taxon>Lacertidae</taxon>
        <taxon>Podarcis</taxon>
    </lineage>
</organism>
<accession>A0A670JV33</accession>